<accession>A0A1G6L780</accession>
<sequence length="137" mass="15367">MAIVKGEYRFSSNKDDLMSIHSITLKITNSSNHFLTLTNYGHNGAGAHWDNRPTDLQQASDCSCHVYSNDVDILMIWFEYTSDDGSVLYFTATVNIPGGFEFDVSGVSPPYWTESNYSYVNADVNHIQAELTLETQP</sequence>
<evidence type="ECO:0000313" key="1">
    <source>
        <dbReference type="EMBL" id="SDC39084.1"/>
    </source>
</evidence>
<evidence type="ECO:0000313" key="2">
    <source>
        <dbReference type="Proteomes" id="UP000198781"/>
    </source>
</evidence>
<gene>
    <name evidence="1" type="ORF">SAMN05192589_10286</name>
</gene>
<dbReference type="EMBL" id="FMZC01000002">
    <property type="protein sequence ID" value="SDC39084.1"/>
    <property type="molecule type" value="Genomic_DNA"/>
</dbReference>
<dbReference type="Proteomes" id="UP000198781">
    <property type="component" value="Unassembled WGS sequence"/>
</dbReference>
<name>A0A1G6L780_9BURK</name>
<organism evidence="1 2">
    <name type="scientific">Paracidovorax valerianellae</name>
    <dbReference type="NCBI Taxonomy" id="187868"/>
    <lineage>
        <taxon>Bacteria</taxon>
        <taxon>Pseudomonadati</taxon>
        <taxon>Pseudomonadota</taxon>
        <taxon>Betaproteobacteria</taxon>
        <taxon>Burkholderiales</taxon>
        <taxon>Comamonadaceae</taxon>
        <taxon>Paracidovorax</taxon>
    </lineage>
</organism>
<dbReference type="AlphaFoldDB" id="A0A1G6L780"/>
<proteinExistence type="predicted"/>
<dbReference type="STRING" id="187868.SAMN05192589_10286"/>
<reference evidence="1 2" key="1">
    <citation type="submission" date="2016-10" db="EMBL/GenBank/DDBJ databases">
        <authorList>
            <person name="de Groot N.N."/>
        </authorList>
    </citation>
    <scope>NUCLEOTIDE SEQUENCE [LARGE SCALE GENOMIC DNA]</scope>
    <source>
        <strain evidence="1 2">DSM 16619</strain>
    </source>
</reference>
<keyword evidence="2" id="KW-1185">Reference proteome</keyword>
<protein>
    <submittedName>
        <fullName evidence="1">Uncharacterized protein</fullName>
    </submittedName>
</protein>